<dbReference type="RefSeq" id="WP_013658605.1">
    <property type="nucleotide sequence ID" value="NC_015275.1"/>
</dbReference>
<dbReference type="KEGG" id="cle:Clole_3646"/>
<evidence type="ECO:0000313" key="3">
    <source>
        <dbReference type="Proteomes" id="UP000008467"/>
    </source>
</evidence>
<dbReference type="AlphaFoldDB" id="F2JGY9"/>
<dbReference type="EMBL" id="CP002582">
    <property type="protein sequence ID" value="ADZ85329.1"/>
    <property type="molecule type" value="Genomic_DNA"/>
</dbReference>
<evidence type="ECO:0000313" key="2">
    <source>
        <dbReference type="EMBL" id="ADZ85329.1"/>
    </source>
</evidence>
<name>F2JGY9_CELLD</name>
<accession>F2JGY9</accession>
<protein>
    <submittedName>
        <fullName evidence="2">Uncharacterized protein</fullName>
    </submittedName>
</protein>
<reference evidence="2 3" key="1">
    <citation type="journal article" date="2011" name="J. Bacteriol.">
        <title>Complete genome sequence of the cellulose-degrading bacterium Cellulosilyticum lentocellum.</title>
        <authorList>
            <consortium name="US DOE Joint Genome Institute"/>
            <person name="Miller D.A."/>
            <person name="Suen G."/>
            <person name="Bruce D."/>
            <person name="Copeland A."/>
            <person name="Cheng J.F."/>
            <person name="Detter C."/>
            <person name="Goodwin L.A."/>
            <person name="Han C.S."/>
            <person name="Hauser L.J."/>
            <person name="Land M.L."/>
            <person name="Lapidus A."/>
            <person name="Lucas S."/>
            <person name="Meincke L."/>
            <person name="Pitluck S."/>
            <person name="Tapia R."/>
            <person name="Teshima H."/>
            <person name="Woyke T."/>
            <person name="Fox B.G."/>
            <person name="Angert E.R."/>
            <person name="Currie C.R."/>
        </authorList>
    </citation>
    <scope>NUCLEOTIDE SEQUENCE [LARGE SCALE GENOMIC DNA]</scope>
    <source>
        <strain evidence="3">ATCC 49066 / DSM 5427 / NCIMB 11756 / RHM5</strain>
    </source>
</reference>
<organism evidence="2 3">
    <name type="scientific">Cellulosilyticum lentocellum (strain ATCC 49066 / DSM 5427 / NCIMB 11756 / RHM5)</name>
    <name type="common">Clostridium lentocellum</name>
    <dbReference type="NCBI Taxonomy" id="642492"/>
    <lineage>
        <taxon>Bacteria</taxon>
        <taxon>Bacillati</taxon>
        <taxon>Bacillota</taxon>
        <taxon>Clostridia</taxon>
        <taxon>Lachnospirales</taxon>
        <taxon>Cellulosilyticaceae</taxon>
        <taxon>Cellulosilyticum</taxon>
    </lineage>
</organism>
<evidence type="ECO:0000256" key="1">
    <source>
        <dbReference type="SAM" id="MobiDB-lite"/>
    </source>
</evidence>
<dbReference type="HOGENOM" id="CLU_1591611_0_0_9"/>
<dbReference type="Proteomes" id="UP000008467">
    <property type="component" value="Chromosome"/>
</dbReference>
<keyword evidence="3" id="KW-1185">Reference proteome</keyword>
<gene>
    <name evidence="2" type="ordered locus">Clole_3646</name>
</gene>
<sequence>MSCESSDCSSGRRRSRSTDCRESSRSVRRVEVVRGFGTVDSIGVPSVGCNVTDTEQVDFKIRIFRREDRFEGEVNIVNFDRRRKFNSNDLMFFTGDENGFLCVFCVTSDDGCCRFEMVVEASPIVCARGTAAMFFAYSAPINTAGINIGGEVVRGEILFCENAFCCR</sequence>
<feature type="region of interest" description="Disordered" evidence="1">
    <location>
        <begin position="1"/>
        <end position="20"/>
    </location>
</feature>
<proteinExistence type="predicted"/>